<dbReference type="Proteomes" id="UP001207918">
    <property type="component" value="Unassembled WGS sequence"/>
</dbReference>
<proteinExistence type="predicted"/>
<comment type="caution">
    <text evidence="1">The sequence shown here is derived from an EMBL/GenBank/DDBJ whole genome shotgun (WGS) entry which is preliminary data.</text>
</comment>
<gene>
    <name evidence="1" type="ORF">J6I44_09755</name>
</gene>
<reference evidence="1 2" key="1">
    <citation type="submission" date="2021-03" db="EMBL/GenBank/DDBJ databases">
        <title>Aliifodinibius sp. nov., a new bacterium isolated from saline soil.</title>
        <authorList>
            <person name="Galisteo C."/>
            <person name="De La Haba R."/>
            <person name="Sanchez-Porro C."/>
            <person name="Ventosa A."/>
        </authorList>
    </citation>
    <scope>NUCLEOTIDE SEQUENCE [LARGE SCALE GENOMIC DNA]</scope>
    <source>
        <strain evidence="1 2">1BSP15-2V2</strain>
    </source>
</reference>
<organism evidence="1 2">
    <name type="scientific">Fodinibius salsisoli</name>
    <dbReference type="NCBI Taxonomy" id="2820877"/>
    <lineage>
        <taxon>Bacteria</taxon>
        <taxon>Pseudomonadati</taxon>
        <taxon>Balneolota</taxon>
        <taxon>Balneolia</taxon>
        <taxon>Balneolales</taxon>
        <taxon>Balneolaceae</taxon>
        <taxon>Fodinibius</taxon>
    </lineage>
</organism>
<sequence length="169" mass="19766">MYIIDHNKQLSLVKEMKQLRRNTQSCEVYYHHPFTNQMWKSFFPRAKEDNLGPKLLRHEPLPNTIEACLDICLAEDAPENAIGLGIEWSTKATLWPEVIKILEENYSDYLRGQLKLFLKHLDMEEAELGTIKETSSKPTTGNNDISGEEIDNLIWRSRKIRMKRFFVLG</sequence>
<dbReference type="RefSeq" id="WP_265765895.1">
    <property type="nucleotide sequence ID" value="NZ_JAGGJA010000005.1"/>
</dbReference>
<evidence type="ECO:0000313" key="2">
    <source>
        <dbReference type="Proteomes" id="UP001207918"/>
    </source>
</evidence>
<evidence type="ECO:0000313" key="1">
    <source>
        <dbReference type="EMBL" id="MCW9707140.1"/>
    </source>
</evidence>
<protein>
    <submittedName>
        <fullName evidence="1">Uncharacterized protein</fullName>
    </submittedName>
</protein>
<dbReference type="EMBL" id="JAGGJA010000005">
    <property type="protein sequence ID" value="MCW9707140.1"/>
    <property type="molecule type" value="Genomic_DNA"/>
</dbReference>
<keyword evidence="2" id="KW-1185">Reference proteome</keyword>
<name>A0ABT3PMQ5_9BACT</name>
<accession>A0ABT3PMQ5</accession>